<dbReference type="PANTHER" id="PTHR22760:SF1">
    <property type="entry name" value="DOL-P-MAN:MAN(7)GLCNAC(2)-PP-DOL ALPHA-1,6-MANNOSYLTRANSFERASE"/>
    <property type="match status" value="1"/>
</dbReference>
<dbReference type="AlphaFoldDB" id="A0A0V1PWT4"/>
<keyword evidence="7 12" id="KW-0256">Endoplasmic reticulum</keyword>
<evidence type="ECO:0000256" key="11">
    <source>
        <dbReference type="ARBA" id="ARBA00048899"/>
    </source>
</evidence>
<feature type="transmembrane region" description="Helical" evidence="12">
    <location>
        <begin position="356"/>
        <end position="377"/>
    </location>
</feature>
<feature type="transmembrane region" description="Helical" evidence="12">
    <location>
        <begin position="141"/>
        <end position="161"/>
    </location>
</feature>
<evidence type="ECO:0000256" key="10">
    <source>
        <dbReference type="ARBA" id="ARBA00044721"/>
    </source>
</evidence>
<evidence type="ECO:0000256" key="3">
    <source>
        <dbReference type="ARBA" id="ARBA00007063"/>
    </source>
</evidence>
<keyword evidence="6 12" id="KW-0812">Transmembrane</keyword>
<keyword evidence="5" id="KW-0808">Transferase</keyword>
<dbReference type="EC" id="2.4.1.-" evidence="12"/>
<dbReference type="OrthoDB" id="19039at2759"/>
<reference evidence="13 14" key="1">
    <citation type="submission" date="2015-11" db="EMBL/GenBank/DDBJ databases">
        <title>The genome of Debaryomyces fabryi.</title>
        <authorList>
            <person name="Tafer H."/>
            <person name="Lopandic K."/>
        </authorList>
    </citation>
    <scope>NUCLEOTIDE SEQUENCE [LARGE SCALE GENOMIC DNA]</scope>
    <source>
        <strain evidence="13 14">CBS 789</strain>
    </source>
</reference>
<comment type="pathway">
    <text evidence="2">Protein modification; protein glycosylation.</text>
</comment>
<keyword evidence="14" id="KW-1185">Reference proteome</keyword>
<comment type="function">
    <text evidence="10">Mannosyltransferase that operates in the biosynthetic pathway of dolichol-linked oligosaccharides, the glycan precursors employed in protein asparagine (N)-glycosylation. The assembly of dolichol-linked oligosaccharides begins on the cytosolic side of the endoplasmic reticulum membrane and finishes in its lumen. The sequential addition of sugars to dolichol pyrophosphate produces dolichol-linked oligosaccharides containing fourteen sugars, including two GlcNAcs, nine mannoses and three glucoses. Once assembled, the oligosaccharide is transferred from the lipid to nascent proteins by oligosaccharyltransferases. In the lumen of the endoplasmic reticulum, adds the eighth mannose residue in an alpha-1,6 linkage onto Man(7)GlcNAc(2)-PP-dolichol to produce Man(8)GlcNAc(2)-PP-dolichol.</text>
</comment>
<evidence type="ECO:0000256" key="8">
    <source>
        <dbReference type="ARBA" id="ARBA00022989"/>
    </source>
</evidence>
<feature type="transmembrane region" description="Helical" evidence="12">
    <location>
        <begin position="332"/>
        <end position="350"/>
    </location>
</feature>
<feature type="transmembrane region" description="Helical" evidence="12">
    <location>
        <begin position="167"/>
        <end position="184"/>
    </location>
</feature>
<sequence length="632" mass="71977">MYKYNKLLDIILLGIIVYHLLISPYTKVEESFNIQAIHDIINYGVFPQENVSYNYDHNNFPGSVPRTFVGSLVIAGFVKVIQSFTSLVGINKLISKDQSQLDVQILVRCVLGFANGFAFMKIRDSINQIALRDRISKSRGLIGFWFMILLISQFHILYYSSRTLPNFIALPLVSYAISKIIVGDMSGLTWMSFTGIVFRLEIGLFGVIIALVSPIIFGQSDLFLNFVMLFVGTLVGLITTFTIDSYFWGYWLIPELVSFKFNIISGKSAEWGTEPWAAYFNKYIWQIFRPPIILILALPGLMNDPADDKISTASISKVPNKKKIEVTHPAKNSLRILSVSSLLFIIAMSFQPHKEWRFIIYVIPILTLLAANGFSNISIKWSTSIFNKLLILICMAFMLIGILLSAIMGYVSSFNYPGGDALLFVNRYMNESKGQNFFVHMDVASCMSGINRFGEIHNNSAIKYDKTEDEFDLLTVWNDIDILITEVNLNEMDTVHASSKLTYNSNNWKTIYVSDTFKGISIIPIIQLVKEQRANSYTIPALLTQIVDELIHIKFCTLRNLIHSMVITTDYLYVYERVSPDEGLDELIEELKVQIPYRSMENDNFDLKEVDLNDLGENINDEINMLEKEFTA</sequence>
<evidence type="ECO:0000256" key="6">
    <source>
        <dbReference type="ARBA" id="ARBA00022692"/>
    </source>
</evidence>
<organism evidence="13 14">
    <name type="scientific">Debaryomyces fabryi</name>
    <dbReference type="NCBI Taxonomy" id="58627"/>
    <lineage>
        <taxon>Eukaryota</taxon>
        <taxon>Fungi</taxon>
        <taxon>Dikarya</taxon>
        <taxon>Ascomycota</taxon>
        <taxon>Saccharomycotina</taxon>
        <taxon>Pichiomycetes</taxon>
        <taxon>Debaryomycetaceae</taxon>
        <taxon>Debaryomyces</taxon>
    </lineage>
</organism>
<feature type="transmembrane region" description="Helical" evidence="12">
    <location>
        <begin position="68"/>
        <end position="90"/>
    </location>
</feature>
<evidence type="ECO:0000256" key="4">
    <source>
        <dbReference type="ARBA" id="ARBA00022676"/>
    </source>
</evidence>
<comment type="catalytic activity">
    <reaction evidence="11">
        <text>an alpha-D-Man-(1-&gt;2)-alpha-D-Man-(1-&gt;2)-alpha-D-Man-(1-&gt;3)-[alpha-D-Man-(1-&gt;2)-alpha-D-Man-(1-&gt;3)-alpha-D-Man-(1-&gt;6)]-beta-D-Man-(1-&gt;4)-beta-D-GlcNAc-(1-&gt;4)-alpha-D-GlcNAc-diphospho-di-trans,poly-cis-dolichol + a di-trans,poly-cis-dolichyl beta-D-mannosyl phosphate = an alpha-D-Man-(1-&gt;2)-alpha-D-Man-(1-&gt;2)-alpha-D-Man-(1-&gt;3)-[alpha-D-Man-(1-&gt;2)-alpha-D-Man-(1-&gt;3)-[alpha-D-Man-(1-&gt;6)]-alpha-D-Man-(1-&gt;6)]-beta-D-Man-(1-&gt;4)-beta-D-GlcNAc-(1-&gt;4)-alpha-D-GlcNAc-diphospho-di-trans,poly-cis-dolichol + a di-trans,poly-cis-dolichyl phosphate + H(+)</text>
        <dbReference type="Rhea" id="RHEA:29535"/>
        <dbReference type="Rhea" id="RHEA-COMP:19498"/>
        <dbReference type="Rhea" id="RHEA-COMP:19501"/>
        <dbReference type="Rhea" id="RHEA-COMP:19518"/>
        <dbReference type="Rhea" id="RHEA-COMP:19519"/>
        <dbReference type="ChEBI" id="CHEBI:15378"/>
        <dbReference type="ChEBI" id="CHEBI:57683"/>
        <dbReference type="ChEBI" id="CHEBI:58211"/>
        <dbReference type="ChEBI" id="CHEBI:132517"/>
        <dbReference type="ChEBI" id="CHEBI:132519"/>
        <dbReference type="EC" id="2.4.1.260"/>
    </reaction>
    <physiologicalReaction direction="left-to-right" evidence="11">
        <dbReference type="Rhea" id="RHEA:29536"/>
    </physiologicalReaction>
</comment>
<dbReference type="Pfam" id="PF03901">
    <property type="entry name" value="Glyco_transf_22"/>
    <property type="match status" value="1"/>
</dbReference>
<dbReference type="GO" id="GO:0006487">
    <property type="term" value="P:protein N-linked glycosylation"/>
    <property type="evidence" value="ECO:0007669"/>
    <property type="project" value="TreeGrafter"/>
</dbReference>
<keyword evidence="4 12" id="KW-0328">Glycosyltransferase</keyword>
<feature type="transmembrane region" description="Helical" evidence="12">
    <location>
        <begin position="389"/>
        <end position="411"/>
    </location>
</feature>
<evidence type="ECO:0000256" key="1">
    <source>
        <dbReference type="ARBA" id="ARBA00004477"/>
    </source>
</evidence>
<dbReference type="EMBL" id="LMYN01000084">
    <property type="protein sequence ID" value="KSA00524.1"/>
    <property type="molecule type" value="Genomic_DNA"/>
</dbReference>
<feature type="transmembrane region" description="Helical" evidence="12">
    <location>
        <begin position="223"/>
        <end position="243"/>
    </location>
</feature>
<gene>
    <name evidence="13" type="ORF">AC631_03710</name>
</gene>
<keyword evidence="9 12" id="KW-0472">Membrane</keyword>
<dbReference type="PANTHER" id="PTHR22760">
    <property type="entry name" value="GLYCOSYLTRANSFERASE"/>
    <property type="match status" value="1"/>
</dbReference>
<evidence type="ECO:0000256" key="5">
    <source>
        <dbReference type="ARBA" id="ARBA00022679"/>
    </source>
</evidence>
<evidence type="ECO:0000256" key="9">
    <source>
        <dbReference type="ARBA" id="ARBA00023136"/>
    </source>
</evidence>
<accession>A0A0V1PWT4</accession>
<comment type="caution">
    <text evidence="13">The sequence shown here is derived from an EMBL/GenBank/DDBJ whole genome shotgun (WGS) entry which is preliminary data.</text>
</comment>
<evidence type="ECO:0000256" key="7">
    <source>
        <dbReference type="ARBA" id="ARBA00022824"/>
    </source>
</evidence>
<dbReference type="Proteomes" id="UP000054251">
    <property type="component" value="Unassembled WGS sequence"/>
</dbReference>
<evidence type="ECO:0000256" key="12">
    <source>
        <dbReference type="RuleBase" id="RU363075"/>
    </source>
</evidence>
<evidence type="ECO:0000256" key="2">
    <source>
        <dbReference type="ARBA" id="ARBA00004922"/>
    </source>
</evidence>
<feature type="transmembrane region" description="Helical" evidence="12">
    <location>
        <begin position="196"/>
        <end position="217"/>
    </location>
</feature>
<name>A0A0V1PWT4_9ASCO</name>
<dbReference type="InterPro" id="IPR005599">
    <property type="entry name" value="GPI_mannosylTrfase"/>
</dbReference>
<comment type="subcellular location">
    <subcellularLocation>
        <location evidence="1 12">Endoplasmic reticulum membrane</location>
        <topology evidence="1 12">Multi-pass membrane protein</topology>
    </subcellularLocation>
</comment>
<comment type="similarity">
    <text evidence="3 12">Belongs to the glycosyltransferase 22 family.</text>
</comment>
<dbReference type="GO" id="GO:0052917">
    <property type="term" value="F:dol-P-Man:Man(7)GlcNAc(2)-PP-Dol alpha-1,6-mannosyltransferase activity"/>
    <property type="evidence" value="ECO:0007669"/>
    <property type="project" value="UniProtKB-EC"/>
</dbReference>
<evidence type="ECO:0000313" key="14">
    <source>
        <dbReference type="Proteomes" id="UP000054251"/>
    </source>
</evidence>
<evidence type="ECO:0000313" key="13">
    <source>
        <dbReference type="EMBL" id="KSA00524.1"/>
    </source>
</evidence>
<dbReference type="UniPathway" id="UPA00378"/>
<dbReference type="GO" id="GO:0005789">
    <property type="term" value="C:endoplasmic reticulum membrane"/>
    <property type="evidence" value="ECO:0007669"/>
    <property type="project" value="UniProtKB-SubCell"/>
</dbReference>
<keyword evidence="8 12" id="KW-1133">Transmembrane helix</keyword>
<dbReference type="RefSeq" id="XP_015466626.1">
    <property type="nucleotide sequence ID" value="XM_015612539.1"/>
</dbReference>
<proteinExistence type="inferred from homology"/>
<feature type="transmembrane region" description="Helical" evidence="12">
    <location>
        <begin position="7"/>
        <end position="25"/>
    </location>
</feature>
<dbReference type="GeneID" id="26840719"/>
<protein>
    <recommendedName>
        <fullName evidence="12">Mannosyltransferase</fullName>
        <ecNumber evidence="12">2.4.1.-</ecNumber>
    </recommendedName>
</protein>